<reference evidence="14" key="1">
    <citation type="submission" date="2016-11" db="EMBL/GenBank/DDBJ databases">
        <authorList>
            <person name="Varghese N."/>
            <person name="Submissions S."/>
        </authorList>
    </citation>
    <scope>NUCLEOTIDE SEQUENCE [LARGE SCALE GENOMIC DNA]</scope>
    <source>
        <strain evidence="14">CGMCC 1.6496</strain>
    </source>
</reference>
<evidence type="ECO:0000256" key="9">
    <source>
        <dbReference type="ARBA" id="ARBA00022962"/>
    </source>
</evidence>
<dbReference type="Gene3D" id="3.60.20.10">
    <property type="entry name" value="Glutamine Phosphoribosylpyrophosphate, subunit 1, domain 1"/>
    <property type="match status" value="1"/>
</dbReference>
<evidence type="ECO:0000259" key="11">
    <source>
        <dbReference type="PROSITE" id="PS51278"/>
    </source>
</evidence>
<evidence type="ECO:0000259" key="12">
    <source>
        <dbReference type="PROSITE" id="PS51464"/>
    </source>
</evidence>
<dbReference type="InterPro" id="IPR035490">
    <property type="entry name" value="GlmS/FrlB_SIS"/>
</dbReference>
<dbReference type="HAMAP" id="MF_00164">
    <property type="entry name" value="GlmS"/>
    <property type="match status" value="1"/>
</dbReference>
<dbReference type="GO" id="GO:0006002">
    <property type="term" value="P:fructose 6-phosphate metabolic process"/>
    <property type="evidence" value="ECO:0007669"/>
    <property type="project" value="TreeGrafter"/>
</dbReference>
<sequence>MCGIVGYIGQDDTKEVLLNGLEKLEYRGYDSAGIATLNDTGVQVVKVKGRIAKLRESIDSSLRATMGIGHTRWATHGVPSEENAHPHQSASGRFTLVHNGVIENYQELKENYLGNVHFVSETDTEVIVQLIEKLFAETNNTAAAFRKAMRLLKGSYAIGMIDHENKDTLYVAKNKSPLLVGLGNGFNVVASDAMATLKATDQYVEIHDQEVVLVHREYIEIHDLDGNSIMREPYTAQIDANDIEKGTYPHFMLKEIDEQPFVMRKIIREYQTENNELKLDQNIRQAMNSCDRIYIIAAGTSYHAGLVGKEFIEKLANVPVEVHIASEFSYNMPLLSEKPLFIFISQSGETADSRAVLVKIKEMGHPALTITNVPGSTLSREADYTLNLYAGPEIAVASTKAYTAQIAVLAILAVDTAKTKGLPLDFDPMQELAIVANAMEVLTDQKEAIEDLARKYLHTARNAFFIGRSVDYHVCLEAALKLKEISYIQAEGFAGGELKHGTIALIEEGTPVIAIATQENVNYSIRGNVQEVVARGANDMVISMKGLERDTDAFVIPHVHELLTPLVSVVPLQLLSYYAALHRDCDVDKPRNLAKSVTVE</sequence>
<dbReference type="CDD" id="cd05009">
    <property type="entry name" value="SIS_GlmS_GlmD_2"/>
    <property type="match status" value="1"/>
</dbReference>
<dbReference type="SUPFAM" id="SSF56235">
    <property type="entry name" value="N-terminal nucleophile aminohydrolases (Ntn hydrolases)"/>
    <property type="match status" value="1"/>
</dbReference>
<dbReference type="CDD" id="cd00714">
    <property type="entry name" value="GFAT"/>
    <property type="match status" value="1"/>
</dbReference>
<dbReference type="OrthoDB" id="106547at2"/>
<dbReference type="AlphaFoldDB" id="A0A1M5WUF2"/>
<keyword evidence="14" id="KW-1185">Reference proteome</keyword>
<evidence type="ECO:0000256" key="8">
    <source>
        <dbReference type="ARBA" id="ARBA00022737"/>
    </source>
</evidence>
<proteinExistence type="inferred from homology"/>
<dbReference type="InterPro" id="IPR035466">
    <property type="entry name" value="GlmS/AgaS_SIS"/>
</dbReference>
<dbReference type="InterPro" id="IPR005855">
    <property type="entry name" value="GFAT"/>
</dbReference>
<dbReference type="PROSITE" id="PS51278">
    <property type="entry name" value="GATASE_TYPE_2"/>
    <property type="match status" value="1"/>
</dbReference>
<dbReference type="InterPro" id="IPR001347">
    <property type="entry name" value="SIS_dom"/>
</dbReference>
<dbReference type="InterPro" id="IPR046348">
    <property type="entry name" value="SIS_dom_sf"/>
</dbReference>
<evidence type="ECO:0000313" key="14">
    <source>
        <dbReference type="Proteomes" id="UP000184079"/>
    </source>
</evidence>
<dbReference type="NCBIfam" id="TIGR01135">
    <property type="entry name" value="glmS"/>
    <property type="match status" value="1"/>
</dbReference>
<evidence type="ECO:0000256" key="4">
    <source>
        <dbReference type="ARBA" id="ARBA00016090"/>
    </source>
</evidence>
<dbReference type="GO" id="GO:0005829">
    <property type="term" value="C:cytosol"/>
    <property type="evidence" value="ECO:0007669"/>
    <property type="project" value="TreeGrafter"/>
</dbReference>
<keyword evidence="7 10" id="KW-0808">Transferase</keyword>
<keyword evidence="5 10" id="KW-0963">Cytoplasm</keyword>
<comment type="catalytic activity">
    <reaction evidence="1 10">
        <text>D-fructose 6-phosphate + L-glutamine = D-glucosamine 6-phosphate + L-glutamate</text>
        <dbReference type="Rhea" id="RHEA:13237"/>
        <dbReference type="ChEBI" id="CHEBI:29985"/>
        <dbReference type="ChEBI" id="CHEBI:58359"/>
        <dbReference type="ChEBI" id="CHEBI:58725"/>
        <dbReference type="ChEBI" id="CHEBI:61527"/>
        <dbReference type="EC" id="2.6.1.16"/>
    </reaction>
</comment>
<feature type="initiator methionine" description="Removed" evidence="10">
    <location>
        <position position="1"/>
    </location>
</feature>
<dbReference type="InterPro" id="IPR029055">
    <property type="entry name" value="Ntn_hydrolases_N"/>
</dbReference>
<feature type="domain" description="SIS" evidence="12">
    <location>
        <begin position="283"/>
        <end position="422"/>
    </location>
</feature>
<protein>
    <recommendedName>
        <fullName evidence="4 10">Glutamine--fructose-6-phosphate aminotransferase [isomerizing]</fullName>
        <ecNumber evidence="3 10">2.6.1.16</ecNumber>
    </recommendedName>
    <alternativeName>
        <fullName evidence="10">D-fructose-6-phosphate amidotransferase</fullName>
    </alternativeName>
    <alternativeName>
        <fullName evidence="10">GFAT</fullName>
    </alternativeName>
    <alternativeName>
        <fullName evidence="10">Glucosamine-6-phosphate synthase</fullName>
    </alternativeName>
    <alternativeName>
        <fullName evidence="10">Hexosephosphate aminotransferase</fullName>
    </alternativeName>
    <alternativeName>
        <fullName evidence="10">L-glutamine--D-fructose-6-phosphate amidotransferase</fullName>
    </alternativeName>
</protein>
<dbReference type="CDD" id="cd05008">
    <property type="entry name" value="SIS_GlmS_GlmD_1"/>
    <property type="match status" value="1"/>
</dbReference>
<dbReference type="GO" id="GO:0006047">
    <property type="term" value="P:UDP-N-acetylglucosamine metabolic process"/>
    <property type="evidence" value="ECO:0007669"/>
    <property type="project" value="TreeGrafter"/>
</dbReference>
<accession>A0A1M5WUF2</accession>
<feature type="domain" description="Glutamine amidotransferase type-2" evidence="11">
    <location>
        <begin position="2"/>
        <end position="217"/>
    </location>
</feature>
<dbReference type="PANTHER" id="PTHR10937:SF0">
    <property type="entry name" value="GLUTAMINE--FRUCTOSE-6-PHOSPHATE TRANSAMINASE (ISOMERIZING)"/>
    <property type="match status" value="1"/>
</dbReference>
<comment type="subunit">
    <text evidence="10">Homodimer.</text>
</comment>
<dbReference type="InterPro" id="IPR017932">
    <property type="entry name" value="GATase_2_dom"/>
</dbReference>
<gene>
    <name evidence="10" type="primary">glmS</name>
    <name evidence="13" type="ORF">SAMN05421807_11914</name>
</gene>
<evidence type="ECO:0000256" key="6">
    <source>
        <dbReference type="ARBA" id="ARBA00022576"/>
    </source>
</evidence>
<dbReference type="GO" id="GO:0005975">
    <property type="term" value="P:carbohydrate metabolic process"/>
    <property type="evidence" value="ECO:0007669"/>
    <property type="project" value="UniProtKB-UniRule"/>
</dbReference>
<evidence type="ECO:0000256" key="3">
    <source>
        <dbReference type="ARBA" id="ARBA00012916"/>
    </source>
</evidence>
<evidence type="ECO:0000256" key="10">
    <source>
        <dbReference type="HAMAP-Rule" id="MF_00164"/>
    </source>
</evidence>
<feature type="active site" description="For Fru-6P isomerization activity" evidence="10">
    <location>
        <position position="595"/>
    </location>
</feature>
<dbReference type="FunFam" id="3.40.50.10490:FF:000001">
    <property type="entry name" value="Glutamine--fructose-6-phosphate aminotransferase [isomerizing]"/>
    <property type="match status" value="1"/>
</dbReference>
<feature type="domain" description="SIS" evidence="12">
    <location>
        <begin position="448"/>
        <end position="590"/>
    </location>
</feature>
<dbReference type="RefSeq" id="WP_073012363.1">
    <property type="nucleotide sequence ID" value="NZ_FQXD01000019.1"/>
</dbReference>
<evidence type="ECO:0000256" key="1">
    <source>
        <dbReference type="ARBA" id="ARBA00001031"/>
    </source>
</evidence>
<comment type="function">
    <text evidence="10">Catalyzes the first step in hexosamine metabolism, converting fructose-6P into glucosamine-6P using glutamine as a nitrogen source.</text>
</comment>
<name>A0A1M5WUF2_9BACI</name>
<dbReference type="Pfam" id="PF01380">
    <property type="entry name" value="SIS"/>
    <property type="match status" value="2"/>
</dbReference>
<dbReference type="Proteomes" id="UP000184079">
    <property type="component" value="Unassembled WGS sequence"/>
</dbReference>
<dbReference type="PROSITE" id="PS51464">
    <property type="entry name" value="SIS"/>
    <property type="match status" value="2"/>
</dbReference>
<dbReference type="SUPFAM" id="SSF53697">
    <property type="entry name" value="SIS domain"/>
    <property type="match status" value="1"/>
</dbReference>
<dbReference type="GO" id="GO:0006487">
    <property type="term" value="P:protein N-linked glycosylation"/>
    <property type="evidence" value="ECO:0007669"/>
    <property type="project" value="TreeGrafter"/>
</dbReference>
<dbReference type="EMBL" id="FQXD01000019">
    <property type="protein sequence ID" value="SHH91275.1"/>
    <property type="molecule type" value="Genomic_DNA"/>
</dbReference>
<feature type="active site" description="Nucleophile; for GATase activity" evidence="10">
    <location>
        <position position="2"/>
    </location>
</feature>
<dbReference type="EC" id="2.6.1.16" evidence="3 10"/>
<evidence type="ECO:0000256" key="5">
    <source>
        <dbReference type="ARBA" id="ARBA00022490"/>
    </source>
</evidence>
<comment type="subcellular location">
    <subcellularLocation>
        <location evidence="2 10">Cytoplasm</location>
    </subcellularLocation>
</comment>
<dbReference type="Gene3D" id="3.40.50.10490">
    <property type="entry name" value="Glucose-6-phosphate isomerase like protein, domain 1"/>
    <property type="match status" value="2"/>
</dbReference>
<keyword evidence="9" id="KW-0315">Glutamine amidotransferase</keyword>
<evidence type="ECO:0000256" key="7">
    <source>
        <dbReference type="ARBA" id="ARBA00022679"/>
    </source>
</evidence>
<dbReference type="GO" id="GO:0004360">
    <property type="term" value="F:glutamine-fructose-6-phosphate transaminase (isomerizing) activity"/>
    <property type="evidence" value="ECO:0007669"/>
    <property type="project" value="UniProtKB-UniRule"/>
</dbReference>
<dbReference type="PANTHER" id="PTHR10937">
    <property type="entry name" value="GLUCOSAMINE--FRUCTOSE-6-PHOSPHATE AMINOTRANSFERASE, ISOMERIZING"/>
    <property type="match status" value="1"/>
</dbReference>
<evidence type="ECO:0000313" key="13">
    <source>
        <dbReference type="EMBL" id="SHH91275.1"/>
    </source>
</evidence>
<dbReference type="FunFam" id="3.60.20.10:FF:000006">
    <property type="entry name" value="Glutamine--fructose-6-phosphate aminotransferase [isomerizing]"/>
    <property type="match status" value="1"/>
</dbReference>
<dbReference type="GO" id="GO:0097367">
    <property type="term" value="F:carbohydrate derivative binding"/>
    <property type="evidence" value="ECO:0007669"/>
    <property type="project" value="InterPro"/>
</dbReference>
<dbReference type="NCBIfam" id="NF001484">
    <property type="entry name" value="PRK00331.1"/>
    <property type="match status" value="1"/>
</dbReference>
<evidence type="ECO:0000256" key="2">
    <source>
        <dbReference type="ARBA" id="ARBA00004496"/>
    </source>
</evidence>
<dbReference type="Pfam" id="PF13522">
    <property type="entry name" value="GATase_6"/>
    <property type="match status" value="1"/>
</dbReference>
<dbReference type="InterPro" id="IPR047084">
    <property type="entry name" value="GFAT_N"/>
</dbReference>
<keyword evidence="8" id="KW-0677">Repeat</keyword>
<keyword evidence="6 10" id="KW-0032">Aminotransferase</keyword>
<organism evidence="13 14">
    <name type="scientific">Virgibacillus chiguensis</name>
    <dbReference type="NCBI Taxonomy" id="411959"/>
    <lineage>
        <taxon>Bacteria</taxon>
        <taxon>Bacillati</taxon>
        <taxon>Bacillota</taxon>
        <taxon>Bacilli</taxon>
        <taxon>Bacillales</taxon>
        <taxon>Bacillaceae</taxon>
        <taxon>Virgibacillus</taxon>
    </lineage>
</organism>